<proteinExistence type="predicted"/>
<dbReference type="PANTHER" id="PTHR33352:SF2">
    <property type="entry name" value="SLL0995 PROTEIN"/>
    <property type="match status" value="1"/>
</dbReference>
<evidence type="ECO:0000259" key="2">
    <source>
        <dbReference type="Pfam" id="PF05685"/>
    </source>
</evidence>
<reference evidence="4" key="1">
    <citation type="journal article" date="2023" name="Mar. Drugs">
        <title>Gemmata algarum, a Novel Planctomycete Isolated from an Algal Mat, Displays Antimicrobial Activity.</title>
        <authorList>
            <person name="Kumar G."/>
            <person name="Kallscheuer N."/>
            <person name="Kashif M."/>
            <person name="Ahamad S."/>
            <person name="Jagadeeshwari U."/>
            <person name="Pannikurungottu S."/>
            <person name="Haufschild T."/>
            <person name="Kabuu M."/>
            <person name="Sasikala C."/>
            <person name="Jogler C."/>
            <person name="Ramana C."/>
        </authorList>
    </citation>
    <scope>NUCLEOTIDE SEQUENCE [LARGE SCALE GENOMIC DNA]</scope>
    <source>
        <strain evidence="4">JC673</strain>
    </source>
</reference>
<sequence length="238" mass="27616">MRPDRTPTPDAMLRAEWRMKLVGELRELFAGQRVFVASELFWYPTEDDLATHRAPDVLIVFDRAPVFRDAYRQWEEDGLAPHVVFELRSPNDTRADMAEKQRFYDRYGVEEYYLLDPHGGSGIGWVRNEGRFELVYPLGGYASPRLGVRFEEGHGELTLFTPDGREFRTREQRVGEMQEELRQTTLAFESERERALNALRWLSEERGRAEEARAARDALAAKLRELGIDPDDLLRPAA</sequence>
<dbReference type="InterPro" id="IPR008538">
    <property type="entry name" value="Uma2"/>
</dbReference>
<name>A0ABU5EXZ6_9BACT</name>
<dbReference type="SUPFAM" id="SSF52980">
    <property type="entry name" value="Restriction endonuclease-like"/>
    <property type="match status" value="1"/>
</dbReference>
<accession>A0ABU5EXZ6</accession>
<dbReference type="Pfam" id="PF05685">
    <property type="entry name" value="Uma2"/>
    <property type="match status" value="1"/>
</dbReference>
<evidence type="ECO:0000256" key="1">
    <source>
        <dbReference type="SAM" id="Coils"/>
    </source>
</evidence>
<evidence type="ECO:0000313" key="4">
    <source>
        <dbReference type="Proteomes" id="UP001272242"/>
    </source>
</evidence>
<dbReference type="InterPro" id="IPR011335">
    <property type="entry name" value="Restrct_endonuc-II-like"/>
</dbReference>
<protein>
    <submittedName>
        <fullName evidence="3">Uma2 family endonuclease</fullName>
    </submittedName>
</protein>
<comment type="caution">
    <text evidence="3">The sequence shown here is derived from an EMBL/GenBank/DDBJ whole genome shotgun (WGS) entry which is preliminary data.</text>
</comment>
<keyword evidence="1" id="KW-0175">Coiled coil</keyword>
<evidence type="ECO:0000313" key="3">
    <source>
        <dbReference type="EMBL" id="MDY3559322.1"/>
    </source>
</evidence>
<feature type="domain" description="Putative restriction endonuclease" evidence="2">
    <location>
        <begin position="24"/>
        <end position="133"/>
    </location>
</feature>
<feature type="coiled-coil region" evidence="1">
    <location>
        <begin position="202"/>
        <end position="229"/>
    </location>
</feature>
<dbReference type="GO" id="GO:0004519">
    <property type="term" value="F:endonuclease activity"/>
    <property type="evidence" value="ECO:0007669"/>
    <property type="project" value="UniProtKB-KW"/>
</dbReference>
<dbReference type="Proteomes" id="UP001272242">
    <property type="component" value="Unassembled WGS sequence"/>
</dbReference>
<keyword evidence="3" id="KW-0540">Nuclease</keyword>
<dbReference type="CDD" id="cd06260">
    <property type="entry name" value="DUF820-like"/>
    <property type="match status" value="1"/>
</dbReference>
<organism evidence="3 4">
    <name type="scientific">Gemmata algarum</name>
    <dbReference type="NCBI Taxonomy" id="2975278"/>
    <lineage>
        <taxon>Bacteria</taxon>
        <taxon>Pseudomonadati</taxon>
        <taxon>Planctomycetota</taxon>
        <taxon>Planctomycetia</taxon>
        <taxon>Gemmatales</taxon>
        <taxon>Gemmataceae</taxon>
        <taxon>Gemmata</taxon>
    </lineage>
</organism>
<dbReference type="InterPro" id="IPR012296">
    <property type="entry name" value="Nuclease_put_TT1808"/>
</dbReference>
<dbReference type="Gene3D" id="3.90.1570.10">
    <property type="entry name" value="tt1808, chain A"/>
    <property type="match status" value="1"/>
</dbReference>
<keyword evidence="3" id="KW-0255">Endonuclease</keyword>
<dbReference type="PANTHER" id="PTHR33352">
    <property type="entry name" value="SLR1095 PROTEIN"/>
    <property type="match status" value="1"/>
</dbReference>
<dbReference type="RefSeq" id="WP_320686110.1">
    <property type="nucleotide sequence ID" value="NZ_JAXBLV010000110.1"/>
</dbReference>
<gene>
    <name evidence="3" type="ORF">R5W23_000313</name>
</gene>
<keyword evidence="3" id="KW-0378">Hydrolase</keyword>
<dbReference type="EMBL" id="JAXBLV010000110">
    <property type="protein sequence ID" value="MDY3559322.1"/>
    <property type="molecule type" value="Genomic_DNA"/>
</dbReference>
<keyword evidence="4" id="KW-1185">Reference proteome</keyword>